<keyword evidence="5 6" id="KW-0804">Transcription</keyword>
<sequence>MKKPLLNKRRAARFAAVQALYQIELNNAEPLDVVREFSEHRLSKLLEPLGQEPSPEVDRDMFQRVVIGTTEAIAELDPLIAARLGQGWSLARCGFMLRACLRAASFELAKCTDIPVGVVINEYIDLAKLFLPGNEASLVNAVLDGIASELRPKEGAA</sequence>
<dbReference type="HAMAP" id="MF_00073">
    <property type="entry name" value="NusB"/>
    <property type="match status" value="1"/>
</dbReference>
<feature type="domain" description="NusB/RsmB/TIM44" evidence="7">
    <location>
        <begin position="11"/>
        <end position="147"/>
    </location>
</feature>
<dbReference type="Gene3D" id="1.10.940.10">
    <property type="entry name" value="NusB-like"/>
    <property type="match status" value="1"/>
</dbReference>
<evidence type="ECO:0000256" key="2">
    <source>
        <dbReference type="ARBA" id="ARBA00022814"/>
    </source>
</evidence>
<dbReference type="InterPro" id="IPR006027">
    <property type="entry name" value="NusB_RsmB_TIM44"/>
</dbReference>
<evidence type="ECO:0000256" key="4">
    <source>
        <dbReference type="ARBA" id="ARBA00023015"/>
    </source>
</evidence>
<name>A0A212R2U1_9PROT</name>
<dbReference type="AlphaFoldDB" id="A0A212R2U1"/>
<evidence type="ECO:0000313" key="8">
    <source>
        <dbReference type="EMBL" id="SNB66329.1"/>
    </source>
</evidence>
<evidence type="ECO:0000256" key="6">
    <source>
        <dbReference type="HAMAP-Rule" id="MF_00073"/>
    </source>
</evidence>
<dbReference type="GO" id="GO:0005829">
    <property type="term" value="C:cytosol"/>
    <property type="evidence" value="ECO:0007669"/>
    <property type="project" value="TreeGrafter"/>
</dbReference>
<dbReference type="GO" id="GO:0031564">
    <property type="term" value="P:transcription antitermination"/>
    <property type="evidence" value="ECO:0007669"/>
    <property type="project" value="UniProtKB-KW"/>
</dbReference>
<dbReference type="OrthoDB" id="9797817at2"/>
<dbReference type="NCBIfam" id="TIGR01951">
    <property type="entry name" value="nusB"/>
    <property type="match status" value="1"/>
</dbReference>
<dbReference type="GO" id="GO:0003723">
    <property type="term" value="F:RNA binding"/>
    <property type="evidence" value="ECO:0007669"/>
    <property type="project" value="UniProtKB-UniRule"/>
</dbReference>
<keyword evidence="3 6" id="KW-0694">RNA-binding</keyword>
<evidence type="ECO:0000313" key="9">
    <source>
        <dbReference type="Proteomes" id="UP000197065"/>
    </source>
</evidence>
<dbReference type="PANTHER" id="PTHR11078:SF3">
    <property type="entry name" value="ANTITERMINATION NUSB DOMAIN-CONTAINING PROTEIN"/>
    <property type="match status" value="1"/>
</dbReference>
<accession>A0A212R2U1</accession>
<evidence type="ECO:0000256" key="5">
    <source>
        <dbReference type="ARBA" id="ARBA00023163"/>
    </source>
</evidence>
<dbReference type="GO" id="GO:0006353">
    <property type="term" value="P:DNA-templated transcription termination"/>
    <property type="evidence" value="ECO:0007669"/>
    <property type="project" value="UniProtKB-UniRule"/>
</dbReference>
<dbReference type="Pfam" id="PF01029">
    <property type="entry name" value="NusB"/>
    <property type="match status" value="1"/>
</dbReference>
<dbReference type="PANTHER" id="PTHR11078">
    <property type="entry name" value="N UTILIZATION SUBSTANCE PROTEIN B-RELATED"/>
    <property type="match status" value="1"/>
</dbReference>
<organism evidence="8 9">
    <name type="scientific">Arboricoccus pini</name>
    <dbReference type="NCBI Taxonomy" id="1963835"/>
    <lineage>
        <taxon>Bacteria</taxon>
        <taxon>Pseudomonadati</taxon>
        <taxon>Pseudomonadota</taxon>
        <taxon>Alphaproteobacteria</taxon>
        <taxon>Geminicoccales</taxon>
        <taxon>Geminicoccaceae</taxon>
        <taxon>Arboricoccus</taxon>
    </lineage>
</organism>
<dbReference type="Proteomes" id="UP000197065">
    <property type="component" value="Unassembled WGS sequence"/>
</dbReference>
<dbReference type="EMBL" id="FYEH01000005">
    <property type="protein sequence ID" value="SNB66329.1"/>
    <property type="molecule type" value="Genomic_DNA"/>
</dbReference>
<reference evidence="8 9" key="1">
    <citation type="submission" date="2017-06" db="EMBL/GenBank/DDBJ databases">
        <authorList>
            <person name="Kim H.J."/>
            <person name="Triplett B.A."/>
        </authorList>
    </citation>
    <scope>NUCLEOTIDE SEQUENCE [LARGE SCALE GENOMIC DNA]</scope>
    <source>
        <strain evidence="8 9">B29T1</strain>
    </source>
</reference>
<dbReference type="RefSeq" id="WP_088561104.1">
    <property type="nucleotide sequence ID" value="NZ_FYEH01000005.1"/>
</dbReference>
<dbReference type="InterPro" id="IPR011605">
    <property type="entry name" value="NusB_fam"/>
</dbReference>
<evidence type="ECO:0000256" key="1">
    <source>
        <dbReference type="ARBA" id="ARBA00005952"/>
    </source>
</evidence>
<dbReference type="InterPro" id="IPR035926">
    <property type="entry name" value="NusB-like_sf"/>
</dbReference>
<keyword evidence="2 6" id="KW-0889">Transcription antitermination</keyword>
<gene>
    <name evidence="6" type="primary">nusB</name>
    <name evidence="8" type="ORF">SAMN07250955_10587</name>
</gene>
<protein>
    <recommendedName>
        <fullName evidence="6">Transcription antitermination protein NusB</fullName>
    </recommendedName>
    <alternativeName>
        <fullName evidence="6">Antitermination factor NusB</fullName>
    </alternativeName>
</protein>
<keyword evidence="4 6" id="KW-0805">Transcription regulation</keyword>
<dbReference type="SUPFAM" id="SSF48013">
    <property type="entry name" value="NusB-like"/>
    <property type="match status" value="1"/>
</dbReference>
<comment type="function">
    <text evidence="6">Involved in transcription antitermination. Required for transcription of ribosomal RNA (rRNA) genes. Binds specifically to the boxA antiterminator sequence of the ribosomal RNA (rrn) operons.</text>
</comment>
<evidence type="ECO:0000256" key="3">
    <source>
        <dbReference type="ARBA" id="ARBA00022884"/>
    </source>
</evidence>
<evidence type="ECO:0000259" key="7">
    <source>
        <dbReference type="Pfam" id="PF01029"/>
    </source>
</evidence>
<keyword evidence="9" id="KW-1185">Reference proteome</keyword>
<comment type="similarity">
    <text evidence="1 6">Belongs to the NusB family.</text>
</comment>
<proteinExistence type="inferred from homology"/>